<evidence type="ECO:0000259" key="3">
    <source>
        <dbReference type="Pfam" id="PF10708"/>
    </source>
</evidence>
<gene>
    <name evidence="4" type="ORF">GCM10023168_17160</name>
</gene>
<keyword evidence="2" id="KW-0812">Transmembrane</keyword>
<evidence type="ECO:0000256" key="1">
    <source>
        <dbReference type="SAM" id="MobiDB-lite"/>
    </source>
</evidence>
<feature type="compositionally biased region" description="Pro residues" evidence="1">
    <location>
        <begin position="82"/>
        <end position="101"/>
    </location>
</feature>
<dbReference type="EMBL" id="BAABGM010000011">
    <property type="protein sequence ID" value="GAA4404477.1"/>
    <property type="molecule type" value="Genomic_DNA"/>
</dbReference>
<proteinExistence type="predicted"/>
<dbReference type="PANTHER" id="PTHR31248">
    <property type="entry name" value="DOMAIN PROTEIN, PUTATIVE (AFU_ORTHOLOGUE AFUA_5G04290)-RELATED"/>
    <property type="match status" value="1"/>
</dbReference>
<sequence>MSAPAGWHLQPDGRERYWDGSQWTEEFREPLPSDPTAPPPLPSWAGPADETQALDVSSTQALPRPDPAATSAATAGAAPAPQADPYPPAGYPPAGYPPTGYPPSGYGTPGGYPQGGPGAPGGYPQTGYGAPGGQQYPPPTQGGNGLLKGCLIAAVVIVVLTGLVVAAGFFLFARTVDEVSETFPTILPTELPSDLPTTLPSEIPTEGLGERIDLAVGDGFELPRATIADGWSLEQQGGGIPVVNITGMTAILRDAEGFPVLFTLSVTPDGGDSVDTVCTAPAGEAGASVDVSCVPLFGDVADATRVTVTASI</sequence>
<feature type="transmembrane region" description="Helical" evidence="2">
    <location>
        <begin position="150"/>
        <end position="173"/>
    </location>
</feature>
<keyword evidence="2" id="KW-0472">Membrane</keyword>
<evidence type="ECO:0000256" key="2">
    <source>
        <dbReference type="SAM" id="Phobius"/>
    </source>
</evidence>
<keyword evidence="5" id="KW-1185">Reference proteome</keyword>
<dbReference type="PANTHER" id="PTHR31248:SF17">
    <property type="entry name" value="ANNEXIN A7-LIKE"/>
    <property type="match status" value="1"/>
</dbReference>
<feature type="domain" description="DUF2510" evidence="3">
    <location>
        <begin position="5"/>
        <end position="34"/>
    </location>
</feature>
<dbReference type="Pfam" id="PF10708">
    <property type="entry name" value="DUF2510"/>
    <property type="match status" value="1"/>
</dbReference>
<dbReference type="RefSeq" id="WP_345204662.1">
    <property type="nucleotide sequence ID" value="NZ_BAABGM010000011.1"/>
</dbReference>
<dbReference type="Proteomes" id="UP001500945">
    <property type="component" value="Unassembled WGS sequence"/>
</dbReference>
<feature type="region of interest" description="Disordered" evidence="1">
    <location>
        <begin position="1"/>
        <end position="140"/>
    </location>
</feature>
<reference evidence="5" key="1">
    <citation type="journal article" date="2019" name="Int. J. Syst. Evol. Microbiol.">
        <title>The Global Catalogue of Microorganisms (GCM) 10K type strain sequencing project: providing services to taxonomists for standard genome sequencing and annotation.</title>
        <authorList>
            <consortium name="The Broad Institute Genomics Platform"/>
            <consortium name="The Broad Institute Genome Sequencing Center for Infectious Disease"/>
            <person name="Wu L."/>
            <person name="Ma J."/>
        </authorList>
    </citation>
    <scope>NUCLEOTIDE SEQUENCE [LARGE SCALE GENOMIC DNA]</scope>
    <source>
        <strain evidence="5">JCM 17809</strain>
    </source>
</reference>
<evidence type="ECO:0000313" key="4">
    <source>
        <dbReference type="EMBL" id="GAA4404477.1"/>
    </source>
</evidence>
<keyword evidence="2" id="KW-1133">Transmembrane helix</keyword>
<comment type="caution">
    <text evidence="4">The sequence shown here is derived from an EMBL/GenBank/DDBJ whole genome shotgun (WGS) entry which is preliminary data.</text>
</comment>
<feature type="compositionally biased region" description="Gly residues" evidence="1">
    <location>
        <begin position="107"/>
        <end position="121"/>
    </location>
</feature>
<name>A0ABP8KD73_9MICO</name>
<evidence type="ECO:0000313" key="5">
    <source>
        <dbReference type="Proteomes" id="UP001500945"/>
    </source>
</evidence>
<protein>
    <recommendedName>
        <fullName evidence="3">DUF2510 domain-containing protein</fullName>
    </recommendedName>
</protein>
<dbReference type="InterPro" id="IPR018929">
    <property type="entry name" value="DUF2510"/>
</dbReference>
<feature type="compositionally biased region" description="Low complexity" evidence="1">
    <location>
        <begin position="67"/>
        <end position="81"/>
    </location>
</feature>
<organism evidence="4 5">
    <name type="scientific">Fodinibacter luteus</name>
    <dbReference type="NCBI Taxonomy" id="552064"/>
    <lineage>
        <taxon>Bacteria</taxon>
        <taxon>Bacillati</taxon>
        <taxon>Actinomycetota</taxon>
        <taxon>Actinomycetes</taxon>
        <taxon>Micrococcales</taxon>
        <taxon>Intrasporangiaceae</taxon>
        <taxon>Fodinibacter (ex Wang et al. 2009)</taxon>
    </lineage>
</organism>
<accession>A0ABP8KD73</accession>
<feature type="compositionally biased region" description="Pro residues" evidence="1">
    <location>
        <begin position="32"/>
        <end position="42"/>
    </location>
</feature>